<sequence>MRHDGKASTIDSKLGHLAIIRMTMHNTPLEGKDFSSSVDSGAKNAETLLTDNSNMTLLSDQGRVKPIGEEFSAANRCTKVRLGPVLSTRRRRRQITQYWHGKR</sequence>
<organism evidence="1 2">
    <name type="scientific">Ancylostoma ceylanicum</name>
    <dbReference type="NCBI Taxonomy" id="53326"/>
    <lineage>
        <taxon>Eukaryota</taxon>
        <taxon>Metazoa</taxon>
        <taxon>Ecdysozoa</taxon>
        <taxon>Nematoda</taxon>
        <taxon>Chromadorea</taxon>
        <taxon>Rhabditida</taxon>
        <taxon>Rhabditina</taxon>
        <taxon>Rhabditomorpha</taxon>
        <taxon>Strongyloidea</taxon>
        <taxon>Ancylostomatidae</taxon>
        <taxon>Ancylostomatinae</taxon>
        <taxon>Ancylostoma</taxon>
    </lineage>
</organism>
<accession>A0A016WBI3</accession>
<evidence type="ECO:0000313" key="1">
    <source>
        <dbReference type="EMBL" id="EYC36368.1"/>
    </source>
</evidence>
<evidence type="ECO:0000313" key="2">
    <source>
        <dbReference type="Proteomes" id="UP000024635"/>
    </source>
</evidence>
<dbReference type="EMBL" id="JARK01000504">
    <property type="protein sequence ID" value="EYC36368.1"/>
    <property type="molecule type" value="Genomic_DNA"/>
</dbReference>
<dbReference type="AlphaFoldDB" id="A0A016WBI3"/>
<name>A0A016WBI3_9BILA</name>
<proteinExistence type="predicted"/>
<reference evidence="2" key="1">
    <citation type="journal article" date="2015" name="Nat. Genet.">
        <title>The genome and transcriptome of the zoonotic hookworm Ancylostoma ceylanicum identify infection-specific gene families.</title>
        <authorList>
            <person name="Schwarz E.M."/>
            <person name="Hu Y."/>
            <person name="Antoshechkin I."/>
            <person name="Miller M.M."/>
            <person name="Sternberg P.W."/>
            <person name="Aroian R.V."/>
        </authorList>
    </citation>
    <scope>NUCLEOTIDE SEQUENCE</scope>
    <source>
        <strain evidence="2">HY135</strain>
    </source>
</reference>
<protein>
    <submittedName>
        <fullName evidence="1">Uncharacterized protein</fullName>
    </submittedName>
</protein>
<gene>
    <name evidence="1" type="primary">Acey_s0904.g2969</name>
    <name evidence="1" type="ORF">Y032_0904g2969</name>
</gene>
<dbReference type="Proteomes" id="UP000024635">
    <property type="component" value="Unassembled WGS sequence"/>
</dbReference>
<keyword evidence="2" id="KW-1185">Reference proteome</keyword>
<comment type="caution">
    <text evidence="1">The sequence shown here is derived from an EMBL/GenBank/DDBJ whole genome shotgun (WGS) entry which is preliminary data.</text>
</comment>